<gene>
    <name evidence="1" type="ORF">EO244_05775</name>
</gene>
<name>A0A4Q1JNS8_9BACT</name>
<reference evidence="1 2" key="1">
    <citation type="submission" date="2019-01" db="EMBL/GenBank/DDBJ databases">
        <title>Ancylomarina salipaludis sp. nov., isolated from a salt marsh.</title>
        <authorList>
            <person name="Yoon J.-H."/>
        </authorList>
    </citation>
    <scope>NUCLEOTIDE SEQUENCE [LARGE SCALE GENOMIC DNA]</scope>
    <source>
        <strain evidence="1 2">SHSM-M15</strain>
    </source>
</reference>
<proteinExistence type="predicted"/>
<organism evidence="1 2">
    <name type="scientific">Ancylomarina salipaludis</name>
    <dbReference type="NCBI Taxonomy" id="2501299"/>
    <lineage>
        <taxon>Bacteria</taxon>
        <taxon>Pseudomonadati</taxon>
        <taxon>Bacteroidota</taxon>
        <taxon>Bacteroidia</taxon>
        <taxon>Marinilabiliales</taxon>
        <taxon>Marinifilaceae</taxon>
        <taxon>Ancylomarina</taxon>
    </lineage>
</organism>
<sequence>MRQVTKLIFLLFIITHISCTKETSETPLSQFSFLNSLNKIVSIQISNSCNEGVCKNLSLNYKFIYDDDKVIAISSDTTLDLNFITSKPLIRKGYGYENQEALGFYYYSYESKYLHEFYRFNYTNNEITSYIHICENAFASRTDFCSVIRSADELRIETDSSFLWGSDTDEKISRTIKFQSGLPVQIIDSSYYKPMGGSLITHEKQLKYDEFGNLRTLNYRKDVQGLNSESDNVFNLSSKYNNTNIENPLLYLIKGIGFPILFDVELICSQNIIDDISSDYNGKLIKQIDEVDVLNNNLYKIVYGYDEVFENNTEILIRTE</sequence>
<evidence type="ECO:0000313" key="1">
    <source>
        <dbReference type="EMBL" id="RXQ95816.1"/>
    </source>
</evidence>
<accession>A0A4Q1JNS8</accession>
<dbReference type="RefSeq" id="WP_129253709.1">
    <property type="nucleotide sequence ID" value="NZ_SAXA01000004.1"/>
</dbReference>
<keyword evidence="2" id="KW-1185">Reference proteome</keyword>
<protein>
    <submittedName>
        <fullName evidence="1">Uncharacterized protein</fullName>
    </submittedName>
</protein>
<evidence type="ECO:0000313" key="2">
    <source>
        <dbReference type="Proteomes" id="UP000289703"/>
    </source>
</evidence>
<dbReference type="Proteomes" id="UP000289703">
    <property type="component" value="Unassembled WGS sequence"/>
</dbReference>
<dbReference type="EMBL" id="SAXA01000004">
    <property type="protein sequence ID" value="RXQ95816.1"/>
    <property type="molecule type" value="Genomic_DNA"/>
</dbReference>
<dbReference type="AlphaFoldDB" id="A0A4Q1JNS8"/>
<comment type="caution">
    <text evidence="1">The sequence shown here is derived from an EMBL/GenBank/DDBJ whole genome shotgun (WGS) entry which is preliminary data.</text>
</comment>